<dbReference type="OrthoDB" id="3270670at2759"/>
<evidence type="ECO:0000313" key="3">
    <source>
        <dbReference type="Proteomes" id="UP001063166"/>
    </source>
</evidence>
<feature type="region of interest" description="Disordered" evidence="1">
    <location>
        <begin position="427"/>
        <end position="449"/>
    </location>
</feature>
<accession>A0A9P3PVK2</accession>
<dbReference type="AlphaFoldDB" id="A0A9P3PVK2"/>
<dbReference type="EMBL" id="BRPK01000011">
    <property type="protein sequence ID" value="GLB42314.1"/>
    <property type="molecule type" value="Genomic_DNA"/>
</dbReference>
<organism evidence="2 3">
    <name type="scientific">Lyophyllum shimeji</name>
    <name type="common">Hon-shimeji</name>
    <name type="synonym">Tricholoma shimeji</name>
    <dbReference type="NCBI Taxonomy" id="47721"/>
    <lineage>
        <taxon>Eukaryota</taxon>
        <taxon>Fungi</taxon>
        <taxon>Dikarya</taxon>
        <taxon>Basidiomycota</taxon>
        <taxon>Agaricomycotina</taxon>
        <taxon>Agaricomycetes</taxon>
        <taxon>Agaricomycetidae</taxon>
        <taxon>Agaricales</taxon>
        <taxon>Tricholomatineae</taxon>
        <taxon>Lyophyllaceae</taxon>
        <taxon>Lyophyllum</taxon>
    </lineage>
</organism>
<proteinExistence type="predicted"/>
<comment type="caution">
    <text evidence="2">The sequence shown here is derived from an EMBL/GenBank/DDBJ whole genome shotgun (WGS) entry which is preliminary data.</text>
</comment>
<sequence length="510" mass="56380">MAHPHPYPQEKPLSSSQSQQFQMMDRLSSLPSSSWPTYYDQPHSWPVDPAQHQLYRPSTSAVEYDYTAPRLPSSSSCHAVAAFPPASCARDPVQASPHSSPSPFDDVEDDPEISRPLPLLTSSFSPKSASCRGSELHHRPPPKQSPSPTPSVKEEPDDADGRFIMEISPPQAQTFLLSQSLAPPTEVPLRATQASSQMRSMMTVFRLNPFAMHDGEGRGTIPVQHEAAHALEAEPLIFEFQLDLDNMDLSVNVDPGDPSLGLGLKDVLDAEPLRSFSPDFELHEVQTVSQEENDGSDWPEYLADASHDSPVPVAQTWELGFPQSEDRFSTLSSSTNMPRYHSGTRRQPRLHHSISHPYLKAAAGGDGYTTSSSSGVHIHNQDLDHAHTHSYTHTHHAPRNHTHDYNYEYIHTRQYRVAPTEVQAQVHHHHPQWTAYSSSSSSPPSRVATVGYHDPVSRSSSTMYVSSASPGCDRESLPSMSAVAVRRWSLPDAHPHHGNIHAPAPLPFLV</sequence>
<gene>
    <name evidence="2" type="ORF">LshimejAT787_1103290</name>
</gene>
<protein>
    <submittedName>
        <fullName evidence="2">Uncharacterized protein</fullName>
    </submittedName>
</protein>
<keyword evidence="3" id="KW-1185">Reference proteome</keyword>
<name>A0A9P3PVK2_LYOSH</name>
<feature type="region of interest" description="Disordered" evidence="1">
    <location>
        <begin position="1"/>
        <end position="35"/>
    </location>
</feature>
<evidence type="ECO:0000313" key="2">
    <source>
        <dbReference type="EMBL" id="GLB42314.1"/>
    </source>
</evidence>
<feature type="region of interest" description="Disordered" evidence="1">
    <location>
        <begin position="328"/>
        <end position="349"/>
    </location>
</feature>
<dbReference type="Proteomes" id="UP001063166">
    <property type="component" value="Unassembled WGS sequence"/>
</dbReference>
<reference evidence="2" key="1">
    <citation type="submission" date="2022-07" db="EMBL/GenBank/DDBJ databases">
        <title>The genome of Lyophyllum shimeji provides insight into the initial evolution of ectomycorrhizal fungal genome.</title>
        <authorList>
            <person name="Kobayashi Y."/>
            <person name="Shibata T."/>
            <person name="Hirakawa H."/>
            <person name="Shigenobu S."/>
            <person name="Nishiyama T."/>
            <person name="Yamada A."/>
            <person name="Hasebe M."/>
            <person name="Kawaguchi M."/>
        </authorList>
    </citation>
    <scope>NUCLEOTIDE SEQUENCE</scope>
    <source>
        <strain evidence="2">AT787</strain>
    </source>
</reference>
<feature type="region of interest" description="Disordered" evidence="1">
    <location>
        <begin position="87"/>
        <end position="157"/>
    </location>
</feature>
<evidence type="ECO:0000256" key="1">
    <source>
        <dbReference type="SAM" id="MobiDB-lite"/>
    </source>
</evidence>